<dbReference type="AlphaFoldDB" id="A0A4Q1CC46"/>
<evidence type="ECO:0000256" key="1">
    <source>
        <dbReference type="ARBA" id="ARBA00022801"/>
    </source>
</evidence>
<keyword evidence="4" id="KW-1185">Reference proteome</keyword>
<gene>
    <name evidence="3" type="ORF">ESB00_12750</name>
</gene>
<dbReference type="InterPro" id="IPR029058">
    <property type="entry name" value="AB_hydrolase_fold"/>
</dbReference>
<feature type="domain" description="Peptidase S9 prolyl oligopeptidase catalytic" evidence="2">
    <location>
        <begin position="441"/>
        <end position="654"/>
    </location>
</feature>
<organism evidence="3 4">
    <name type="scientific">Oleiharenicola lentus</name>
    <dbReference type="NCBI Taxonomy" id="2508720"/>
    <lineage>
        <taxon>Bacteria</taxon>
        <taxon>Pseudomonadati</taxon>
        <taxon>Verrucomicrobiota</taxon>
        <taxon>Opitutia</taxon>
        <taxon>Opitutales</taxon>
        <taxon>Opitutaceae</taxon>
        <taxon>Oleiharenicola</taxon>
    </lineage>
</organism>
<sequence length="658" mass="73366">MKLSPHSLALISLTMVRLAAIERLPIEDFTREPDTTQARLAPDGKAFAFVRPHNGLSMLHVADLETNQVTRLDLGEGIGGFTGRKEVYDYRWISPTRLVITTTLDDAIFGLIAVNRDGGKAKGIAGYERDRIEATLTAPFMREIVHAFGDKDQSILLLNRPRHPNRPEIVRMNTLDGLSKTVVKNPGEVAHWGLDFDGVARFGILTHGDLSGAIYRASEKEEWRTILPLQNRRGQFRLSGYDRASNRLLVTKLNDQRRWAVYPLDPETGEFGEALLSDPEYDIVPDRGLSGAAGVTLAGVIFSRHKQALAGIRYYTESPRVKWFDRDYATRQAAVDKALPNTVNILVDESHDGRRQLWYAFSDQHPGDYHLLDTAQKSFKPLAPRMGWIKPAQMAPMHSIKYTARDGLVVHGYLTVPNGHPPKGLPLVVMPHGGPWARDTWGFNSLTQLLANRGYAVLQMNYRGSPGYGDDLFQQARKEIGGKIQNDIEDATKWAIAAGVADPQRIAIMGMSYGGYSALFGLGRSPGLYRCGISFAGVTDWPAIYEDSDVSENKDARRYWREQIGDPEKDLERLRNASPANFADKITAPVLIIQGKKDRRVPQDQAKRMIAALEKAGRPPESLFLADVGHNYGDPKERLQIYRAMVGFLEKHLGPGVP</sequence>
<dbReference type="RefSeq" id="WP_129048063.1">
    <property type="nucleotide sequence ID" value="NZ_SDHX01000001.1"/>
</dbReference>
<dbReference type="SUPFAM" id="SSF53474">
    <property type="entry name" value="alpha/beta-Hydrolases"/>
    <property type="match status" value="1"/>
</dbReference>
<dbReference type="SUPFAM" id="SSF82171">
    <property type="entry name" value="DPP6 N-terminal domain-like"/>
    <property type="match status" value="1"/>
</dbReference>
<dbReference type="PANTHER" id="PTHR42776">
    <property type="entry name" value="SERINE PEPTIDASE S9 FAMILY MEMBER"/>
    <property type="match status" value="1"/>
</dbReference>
<protein>
    <submittedName>
        <fullName evidence="3">S9 family peptidase</fullName>
    </submittedName>
</protein>
<name>A0A4Q1CC46_9BACT</name>
<dbReference type="PANTHER" id="PTHR42776:SF27">
    <property type="entry name" value="DIPEPTIDYL PEPTIDASE FAMILY MEMBER 6"/>
    <property type="match status" value="1"/>
</dbReference>
<dbReference type="OrthoDB" id="108903at2"/>
<dbReference type="Gene3D" id="3.40.50.1820">
    <property type="entry name" value="alpha/beta hydrolase"/>
    <property type="match status" value="1"/>
</dbReference>
<keyword evidence="1" id="KW-0378">Hydrolase</keyword>
<dbReference type="GO" id="GO:0004252">
    <property type="term" value="F:serine-type endopeptidase activity"/>
    <property type="evidence" value="ECO:0007669"/>
    <property type="project" value="TreeGrafter"/>
</dbReference>
<proteinExistence type="predicted"/>
<reference evidence="3 4" key="1">
    <citation type="submission" date="2019-01" db="EMBL/GenBank/DDBJ databases">
        <title>Lacunisphaera sp. strain TWA-58.</title>
        <authorList>
            <person name="Chen W.-M."/>
        </authorList>
    </citation>
    <scope>NUCLEOTIDE SEQUENCE [LARGE SCALE GENOMIC DNA]</scope>
    <source>
        <strain evidence="3 4">TWA-58</strain>
    </source>
</reference>
<accession>A0A4Q1CC46</accession>
<evidence type="ECO:0000259" key="2">
    <source>
        <dbReference type="Pfam" id="PF00326"/>
    </source>
</evidence>
<dbReference type="Proteomes" id="UP000290218">
    <property type="component" value="Unassembled WGS sequence"/>
</dbReference>
<dbReference type="EMBL" id="SDHX01000001">
    <property type="protein sequence ID" value="RXK56697.1"/>
    <property type="molecule type" value="Genomic_DNA"/>
</dbReference>
<dbReference type="InterPro" id="IPR001375">
    <property type="entry name" value="Peptidase_S9_cat"/>
</dbReference>
<comment type="caution">
    <text evidence="3">The sequence shown here is derived from an EMBL/GenBank/DDBJ whole genome shotgun (WGS) entry which is preliminary data.</text>
</comment>
<evidence type="ECO:0000313" key="4">
    <source>
        <dbReference type="Proteomes" id="UP000290218"/>
    </source>
</evidence>
<evidence type="ECO:0000313" key="3">
    <source>
        <dbReference type="EMBL" id="RXK56697.1"/>
    </source>
</evidence>
<dbReference type="Pfam" id="PF00326">
    <property type="entry name" value="Peptidase_S9"/>
    <property type="match status" value="1"/>
</dbReference>
<dbReference type="GO" id="GO:0006508">
    <property type="term" value="P:proteolysis"/>
    <property type="evidence" value="ECO:0007669"/>
    <property type="project" value="InterPro"/>
</dbReference>